<keyword evidence="2" id="KW-1185">Reference proteome</keyword>
<organismHost>
    <name type="scientific">Enterococcus faecalis</name>
    <name type="common">Streptococcus faecalis</name>
    <dbReference type="NCBI Taxonomy" id="1351"/>
</organismHost>
<dbReference type="EMBL" id="AP009390">
    <property type="protein sequence ID" value="BAF81416.1"/>
    <property type="molecule type" value="Genomic_DNA"/>
</dbReference>
<evidence type="ECO:0000313" key="2">
    <source>
        <dbReference type="Proteomes" id="UP000001151"/>
    </source>
</evidence>
<protein>
    <submittedName>
        <fullName evidence="1">Uncharacterized protein</fullName>
    </submittedName>
</protein>
<accession>A8E2K0</accession>
<gene>
    <name evidence="1" type="ORF">EFP_148</name>
</gene>
<sequence>MRILNKRSHINMLNSRGESLLPINTQVRLKNFTFECNGRGRSPIGRVIGYDNSMCKEFTDYYIVESGDLQGYAHYTNVTEVVLGGT</sequence>
<name>A8E2K0_BPPHE</name>
<evidence type="ECO:0000313" key="1">
    <source>
        <dbReference type="EMBL" id="BAF81416.1"/>
    </source>
</evidence>
<proteinExistence type="predicted"/>
<dbReference type="KEGG" id="vg:5666427"/>
<reference evidence="1 2" key="1">
    <citation type="journal article" date="2008" name="Appl. Environ. Microbiol.">
        <title>In silico and in vivo evaluation of bacteriophage phiEF24C, a candidate for treatment of Enterococcus faecalis infections.</title>
        <authorList>
            <person name="Uchiyama J."/>
            <person name="Rashel M."/>
            <person name="Takemura I."/>
            <person name="Wakiguchi H."/>
            <person name="Matsuzaki S."/>
        </authorList>
    </citation>
    <scope>NUCLEOTIDE SEQUENCE</scope>
    <source>
        <strain evidence="1">PhiEF24C</strain>
    </source>
</reference>
<dbReference type="Proteomes" id="UP000001151">
    <property type="component" value="Segment"/>
</dbReference>
<organism evidence="1 2">
    <name type="scientific">Enterococcus phage phiEF24C</name>
    <name type="common">Enterococcus bacteriophage phi-EF24C</name>
    <dbReference type="NCBI Taxonomy" id="442493"/>
    <lineage>
        <taxon>Viruses</taxon>
        <taxon>Duplodnaviria</taxon>
        <taxon>Heunggongvirae</taxon>
        <taxon>Uroviricota</taxon>
        <taxon>Caudoviricetes</taxon>
        <taxon>Herelleviridae</taxon>
        <taxon>Brockvirinae</taxon>
        <taxon>Kochikohdavirus</taxon>
        <taxon>Kochikohdavirus EF24CP2</taxon>
        <taxon>Kochikohdavirus EF24C</taxon>
    </lineage>
</organism>
<dbReference type="RefSeq" id="YP_001504257.1">
    <property type="nucleotide sequence ID" value="NC_009904.1"/>
</dbReference>